<dbReference type="EMBL" id="FNUE01000001">
    <property type="protein sequence ID" value="SEE27269.1"/>
    <property type="molecule type" value="Genomic_DNA"/>
</dbReference>
<evidence type="ECO:0000313" key="3">
    <source>
        <dbReference type="EMBL" id="SEE27269.1"/>
    </source>
</evidence>
<dbReference type="Proteomes" id="UP000183071">
    <property type="component" value="Unassembled WGS sequence"/>
</dbReference>
<name>A0A0M9CF89_9FLAO</name>
<feature type="chain" id="PRO_5005833010" description="DUF4835 domain-containing protein" evidence="1">
    <location>
        <begin position="20"/>
        <end position="296"/>
    </location>
</feature>
<reference evidence="3 5" key="2">
    <citation type="submission" date="2016-10" db="EMBL/GenBank/DDBJ databases">
        <authorList>
            <person name="Varghese N."/>
            <person name="Submissions S."/>
        </authorList>
    </citation>
    <scope>NUCLEOTIDE SEQUENCE [LARGE SCALE GENOMIC DNA]</scope>
    <source>
        <strain evidence="3 5">DSW-5</strain>
    </source>
</reference>
<proteinExistence type="predicted"/>
<reference evidence="2 4" key="1">
    <citation type="submission" date="2015-07" db="EMBL/GenBank/DDBJ databases">
        <title>Genome of Polaribacter dokdonenesis DSW-5, isolated from seawater off Dokdo in Korea.</title>
        <authorList>
            <person name="Yoon K."/>
            <person name="Song J.Y."/>
            <person name="Kim J.F."/>
        </authorList>
    </citation>
    <scope>NUCLEOTIDE SEQUENCE [LARGE SCALE GENOMIC DNA]</scope>
    <source>
        <strain evidence="2 4">DSW-5</strain>
    </source>
</reference>
<dbReference type="Pfam" id="PF16119">
    <property type="entry name" value="DUF4835"/>
    <property type="match status" value="1"/>
</dbReference>
<evidence type="ECO:0000256" key="1">
    <source>
        <dbReference type="SAM" id="SignalP"/>
    </source>
</evidence>
<evidence type="ECO:0008006" key="6">
    <source>
        <dbReference type="Google" id="ProtNLM"/>
    </source>
</evidence>
<protein>
    <recommendedName>
        <fullName evidence="6">DUF4835 domain-containing protein</fullName>
    </recommendedName>
</protein>
<dbReference type="RefSeq" id="WP_053973007.1">
    <property type="nucleotide sequence ID" value="NZ_FNUE01000001.1"/>
</dbReference>
<evidence type="ECO:0000313" key="4">
    <source>
        <dbReference type="Proteomes" id="UP000037716"/>
    </source>
</evidence>
<evidence type="ECO:0000313" key="2">
    <source>
        <dbReference type="EMBL" id="KOY50735.1"/>
    </source>
</evidence>
<dbReference type="PATRIC" id="fig|1300348.6.peg.296"/>
<dbReference type="InterPro" id="IPR032274">
    <property type="entry name" value="DUF4835"/>
</dbReference>
<sequence length="296" mass="34124">MRNLLVLFILLLFANEINSQELNCSVKINYEQIAGSNRQVFVTLENALSEFINKTKWTDRVVQAEERVDCAMNIIITSRNDNTFNATLQVQSSRPIYGSSYLTPILNIKDNDFTFRYNEFDPLNYNRNAFDSNLISTIVFYVYTILGVDADTFSKFGGDFELKEAQNVMLQAQQSGLASWQNVVGKQNRYLLIDNILAPKLKKYREVLYDYHIKGMDNFVSNKEFAKQTIEASVLSMEQLFNKTVGNYLIRIFFDAKANEIVNIYSDGPRTKNSSNVSRTLKRISPNNNAKWRNIE</sequence>
<evidence type="ECO:0000313" key="5">
    <source>
        <dbReference type="Proteomes" id="UP000183071"/>
    </source>
</evidence>
<dbReference type="Proteomes" id="UP000037716">
    <property type="component" value="Unassembled WGS sequence"/>
</dbReference>
<keyword evidence="5" id="KW-1185">Reference proteome</keyword>
<dbReference type="OrthoDB" id="9773381at2"/>
<accession>A0A0M9CF89</accession>
<feature type="signal peptide" evidence="1">
    <location>
        <begin position="1"/>
        <end position="19"/>
    </location>
</feature>
<dbReference type="EMBL" id="LGBR01000001">
    <property type="protein sequence ID" value="KOY50735.1"/>
    <property type="molecule type" value="Genomic_DNA"/>
</dbReference>
<gene>
    <name evidence="2" type="ORF">I602_295</name>
    <name evidence="3" type="ORF">SAMN05444353_1489</name>
</gene>
<dbReference type="STRING" id="1300348.I602_295"/>
<keyword evidence="1" id="KW-0732">Signal</keyword>
<dbReference type="AlphaFoldDB" id="A0A0M9CF89"/>
<organism evidence="2 4">
    <name type="scientific">Polaribacter dokdonensis DSW-5</name>
    <dbReference type="NCBI Taxonomy" id="1300348"/>
    <lineage>
        <taxon>Bacteria</taxon>
        <taxon>Pseudomonadati</taxon>
        <taxon>Bacteroidota</taxon>
        <taxon>Flavobacteriia</taxon>
        <taxon>Flavobacteriales</taxon>
        <taxon>Flavobacteriaceae</taxon>
    </lineage>
</organism>
<comment type="caution">
    <text evidence="2">The sequence shown here is derived from an EMBL/GenBank/DDBJ whole genome shotgun (WGS) entry which is preliminary data.</text>
</comment>